<dbReference type="CDD" id="cd00860">
    <property type="entry name" value="ThrRS_anticodon"/>
    <property type="match status" value="1"/>
</dbReference>
<evidence type="ECO:0000256" key="5">
    <source>
        <dbReference type="ARBA" id="ARBA00022723"/>
    </source>
</evidence>
<dbReference type="InterPro" id="IPR047246">
    <property type="entry name" value="ThrRS_anticodon"/>
</dbReference>
<dbReference type="SUPFAM" id="SSF55681">
    <property type="entry name" value="Class II aaRS and biotin synthetases"/>
    <property type="match status" value="1"/>
</dbReference>
<dbReference type="Pfam" id="PF07973">
    <property type="entry name" value="tRNA_SAD"/>
    <property type="match status" value="1"/>
</dbReference>
<dbReference type="NCBIfam" id="TIGR00418">
    <property type="entry name" value="thrS"/>
    <property type="match status" value="1"/>
</dbReference>
<keyword evidence="4 13" id="KW-0436">Ligase</keyword>
<feature type="binding site" evidence="13">
    <location>
        <position position="329"/>
    </location>
    <ligand>
        <name>Zn(2+)</name>
        <dbReference type="ChEBI" id="CHEBI:29105"/>
        <note>catalytic</note>
    </ligand>
</feature>
<feature type="domain" description="TGS" evidence="15">
    <location>
        <begin position="1"/>
        <end position="60"/>
    </location>
</feature>
<dbReference type="PRINTS" id="PR01047">
    <property type="entry name" value="TRNASYNTHTHR"/>
</dbReference>
<dbReference type="InterPro" id="IPR033728">
    <property type="entry name" value="ThrRS_core"/>
</dbReference>
<reference evidence="16 17" key="1">
    <citation type="journal article" date="2018" name="Elife">
        <title>Discovery and characterization of a prevalent human gut bacterial enzyme sufficient for the inactivation of a family of plant toxins.</title>
        <authorList>
            <person name="Koppel N."/>
            <person name="Bisanz J.E."/>
            <person name="Pandelia M.E."/>
            <person name="Turnbaugh P.J."/>
            <person name="Balskus E.P."/>
        </authorList>
    </citation>
    <scope>NUCLEOTIDE SEQUENCE [LARGE SCALE GENOMIC DNA]</scope>
    <source>
        <strain evidence="17">anaerobia AP69FAA</strain>
    </source>
</reference>
<dbReference type="STRING" id="1034345.GCA_000236865_00314"/>
<dbReference type="CDD" id="cd01667">
    <property type="entry name" value="TGS_ThrRS"/>
    <property type="match status" value="1"/>
</dbReference>
<dbReference type="SUPFAM" id="SSF52954">
    <property type="entry name" value="Class II aaRS ABD-related"/>
    <property type="match status" value="1"/>
</dbReference>
<dbReference type="Pfam" id="PF02824">
    <property type="entry name" value="TGS"/>
    <property type="match status" value="1"/>
</dbReference>
<dbReference type="EMBL" id="PPTP01000003">
    <property type="protein sequence ID" value="RDB56035.1"/>
    <property type="molecule type" value="Genomic_DNA"/>
</dbReference>
<keyword evidence="7 13" id="KW-0862">Zinc</keyword>
<keyword evidence="10 13" id="KW-0648">Protein biosynthesis</keyword>
<dbReference type="InterPro" id="IPR002314">
    <property type="entry name" value="aa-tRNA-synt_IIb"/>
</dbReference>
<dbReference type="FunFam" id="3.40.50.800:FF:000001">
    <property type="entry name" value="Threonine--tRNA ligase"/>
    <property type="match status" value="1"/>
</dbReference>
<evidence type="ECO:0000256" key="1">
    <source>
        <dbReference type="ARBA" id="ARBA00008226"/>
    </source>
</evidence>
<comment type="similarity">
    <text evidence="1 13">Belongs to the class-II aminoacyl-tRNA synthetase family.</text>
</comment>
<dbReference type="PANTHER" id="PTHR11451:SF44">
    <property type="entry name" value="THREONINE--TRNA LIGASE, CHLOROPLASTIC_MITOCHONDRIAL 2"/>
    <property type="match status" value="1"/>
</dbReference>
<dbReference type="InterPro" id="IPR004154">
    <property type="entry name" value="Anticodon-bd"/>
</dbReference>
<evidence type="ECO:0000256" key="2">
    <source>
        <dbReference type="ARBA" id="ARBA00022490"/>
    </source>
</evidence>
<comment type="caution">
    <text evidence="16">The sequence shown here is derived from an EMBL/GenBank/DDBJ whole genome shotgun (WGS) entry which is preliminary data.</text>
</comment>
<dbReference type="InterPro" id="IPR012947">
    <property type="entry name" value="tRNA_SAD"/>
</dbReference>
<dbReference type="Gene3D" id="3.10.20.30">
    <property type="match status" value="1"/>
</dbReference>
<dbReference type="InterPro" id="IPR045864">
    <property type="entry name" value="aa-tRNA-synth_II/BPL/LPL"/>
</dbReference>
<feature type="domain" description="Aminoacyl-transfer RNA synthetases class-II family profile" evidence="14">
    <location>
        <begin position="263"/>
        <end position="528"/>
    </location>
</feature>
<name>A0A369LD09_9ACTN</name>
<dbReference type="CDD" id="cd00771">
    <property type="entry name" value="ThrRS_core"/>
    <property type="match status" value="1"/>
</dbReference>
<dbReference type="Gene3D" id="3.40.50.800">
    <property type="entry name" value="Anticodon-binding domain"/>
    <property type="match status" value="1"/>
</dbReference>
<proteinExistence type="inferred from homology"/>
<dbReference type="GO" id="GO:0046872">
    <property type="term" value="F:metal ion binding"/>
    <property type="evidence" value="ECO:0007669"/>
    <property type="project" value="UniProtKB-KW"/>
</dbReference>
<dbReference type="HAMAP" id="MF_00184">
    <property type="entry name" value="Thr_tRNA_synth"/>
    <property type="match status" value="1"/>
</dbReference>
<dbReference type="InterPro" id="IPR004095">
    <property type="entry name" value="TGS"/>
</dbReference>
<keyword evidence="9 13" id="KW-0694">RNA-binding</keyword>
<dbReference type="InterPro" id="IPR012676">
    <property type="entry name" value="TGS-like"/>
</dbReference>
<comment type="subcellular location">
    <subcellularLocation>
        <location evidence="13">Cytoplasm</location>
    </subcellularLocation>
</comment>
<dbReference type="PANTHER" id="PTHR11451">
    <property type="entry name" value="THREONINE-TRNA LIGASE"/>
    <property type="match status" value="1"/>
</dbReference>
<keyword evidence="11 13" id="KW-0030">Aminoacyl-tRNA synthetase</keyword>
<dbReference type="GO" id="GO:0005737">
    <property type="term" value="C:cytoplasm"/>
    <property type="evidence" value="ECO:0007669"/>
    <property type="project" value="UniProtKB-SubCell"/>
</dbReference>
<dbReference type="InterPro" id="IPR006195">
    <property type="entry name" value="aa-tRNA-synth_II"/>
</dbReference>
<comment type="subunit">
    <text evidence="13">Homodimer.</text>
</comment>
<evidence type="ECO:0000313" key="17">
    <source>
        <dbReference type="Proteomes" id="UP000253792"/>
    </source>
</evidence>
<dbReference type="SUPFAM" id="SSF81271">
    <property type="entry name" value="TGS-like"/>
    <property type="match status" value="1"/>
</dbReference>
<evidence type="ECO:0000256" key="12">
    <source>
        <dbReference type="ARBA" id="ARBA00049515"/>
    </source>
</evidence>
<comment type="caution">
    <text evidence="13">Lacks conserved residue(s) required for the propagation of feature annotation.</text>
</comment>
<evidence type="ECO:0000259" key="14">
    <source>
        <dbReference type="PROSITE" id="PS50862"/>
    </source>
</evidence>
<keyword evidence="6 13" id="KW-0547">Nucleotide-binding</keyword>
<evidence type="ECO:0000259" key="15">
    <source>
        <dbReference type="PROSITE" id="PS51880"/>
    </source>
</evidence>
<dbReference type="InterPro" id="IPR036621">
    <property type="entry name" value="Anticodon-bd_dom_sf"/>
</dbReference>
<dbReference type="GO" id="GO:0000049">
    <property type="term" value="F:tRNA binding"/>
    <property type="evidence" value="ECO:0007669"/>
    <property type="project" value="UniProtKB-KW"/>
</dbReference>
<dbReference type="AlphaFoldDB" id="A0A369LD09"/>
<dbReference type="PROSITE" id="PS51880">
    <property type="entry name" value="TGS"/>
    <property type="match status" value="1"/>
</dbReference>
<sequence length="630" mass="70971">MEIVLPDGSKKTLDAGATVADVAASIGAGLAKAALAGKIDGKLVDLTTPAHDGAAVEIITAKSPEALHILRHSCAHIMAEAVQELFPGTQIAFGPATDDGYFYDFLLPENISSDDFGAIEKKMQQIIKANEPFVREVVTIDQAKEIFADQRFKLEHIDDLADEQITIYRHGSFVDLCSGPHIPSAGKIGAIKLMKLAGAYWRADASREQLQRLYGTAFFKKAELDEYLHNLEEAEKRDHRKIGREMDLFMMRDEAPGFPFFLPNGMVLKNTLLDYWREIHRKAGYVEISTPMIMNKQLWMTSGHWDHYKDNMYSTVIDDEEYCIKPMNCPGGVLVYASQPRSYRDLPIRAGEIGTVHRHEMRGALHGLFRVRCFNQDDAHLFVRPDQLTDEIVGVVRLIDSVYQQFGFKYHVELSTRPDDSMGSDEDWEAAENGLKTALAELGMDYELNEGDGAFYGPKIDFHLEDSLGRTWQCGTVQLDFQMPLNFGLEFVDHDGSKKRPIMLHRVCFGSVERFIGILIEHYAGKFPVWLAPTQVKVLCVSEKSRDYAHQVAAQLEDAGIRVAVDDRDAKIGYKIREARSIDRVPYMIVVGEKEAEEGNIAVRDRSNETHPFETADFIAKVCEEIRTRA</sequence>
<dbReference type="FunFam" id="3.30.930.10:FF:000002">
    <property type="entry name" value="Threonine--tRNA ligase"/>
    <property type="match status" value="1"/>
</dbReference>
<evidence type="ECO:0000256" key="6">
    <source>
        <dbReference type="ARBA" id="ARBA00022741"/>
    </source>
</evidence>
<dbReference type="InterPro" id="IPR018163">
    <property type="entry name" value="Thr/Ala-tRNA-synth_IIc_edit"/>
</dbReference>
<evidence type="ECO:0000256" key="13">
    <source>
        <dbReference type="HAMAP-Rule" id="MF_00184"/>
    </source>
</evidence>
<evidence type="ECO:0000256" key="11">
    <source>
        <dbReference type="ARBA" id="ARBA00023146"/>
    </source>
</evidence>
<dbReference type="GO" id="GO:0006435">
    <property type="term" value="P:threonyl-tRNA aminoacylation"/>
    <property type="evidence" value="ECO:0007669"/>
    <property type="project" value="UniProtKB-UniRule"/>
</dbReference>
<dbReference type="InterPro" id="IPR012675">
    <property type="entry name" value="Beta-grasp_dom_sf"/>
</dbReference>
<dbReference type="Gene3D" id="3.30.980.10">
    <property type="entry name" value="Threonyl-trna Synthetase, Chain A, domain 2"/>
    <property type="match status" value="1"/>
</dbReference>
<dbReference type="SMART" id="SM00863">
    <property type="entry name" value="tRNA_SAD"/>
    <property type="match status" value="1"/>
</dbReference>
<dbReference type="Gene3D" id="3.30.54.20">
    <property type="match status" value="1"/>
</dbReference>
<keyword evidence="17" id="KW-1185">Reference proteome</keyword>
<evidence type="ECO:0000256" key="8">
    <source>
        <dbReference type="ARBA" id="ARBA00022840"/>
    </source>
</evidence>
<dbReference type="RefSeq" id="WP_114620369.1">
    <property type="nucleotide sequence ID" value="NZ_CAUDTN010000024.1"/>
</dbReference>
<comment type="cofactor">
    <cofactor evidence="13">
        <name>Zn(2+)</name>
        <dbReference type="ChEBI" id="CHEBI:29105"/>
    </cofactor>
    <text evidence="13">Binds 1 zinc ion per subunit.</text>
</comment>
<organism evidence="16 17">
    <name type="scientific">Senegalimassilia anaerobia</name>
    <dbReference type="NCBI Taxonomy" id="1473216"/>
    <lineage>
        <taxon>Bacteria</taxon>
        <taxon>Bacillati</taxon>
        <taxon>Actinomycetota</taxon>
        <taxon>Coriobacteriia</taxon>
        <taxon>Coriobacteriales</taxon>
        <taxon>Coriobacteriaceae</taxon>
        <taxon>Senegalimassilia</taxon>
    </lineage>
</organism>
<comment type="catalytic activity">
    <reaction evidence="12 13">
        <text>tRNA(Thr) + L-threonine + ATP = L-threonyl-tRNA(Thr) + AMP + diphosphate + H(+)</text>
        <dbReference type="Rhea" id="RHEA:24624"/>
        <dbReference type="Rhea" id="RHEA-COMP:9670"/>
        <dbReference type="Rhea" id="RHEA-COMP:9704"/>
        <dbReference type="ChEBI" id="CHEBI:15378"/>
        <dbReference type="ChEBI" id="CHEBI:30616"/>
        <dbReference type="ChEBI" id="CHEBI:33019"/>
        <dbReference type="ChEBI" id="CHEBI:57926"/>
        <dbReference type="ChEBI" id="CHEBI:78442"/>
        <dbReference type="ChEBI" id="CHEBI:78534"/>
        <dbReference type="ChEBI" id="CHEBI:456215"/>
        <dbReference type="EC" id="6.1.1.3"/>
    </reaction>
</comment>
<keyword evidence="3 13" id="KW-0820">tRNA-binding</keyword>
<dbReference type="PROSITE" id="PS50862">
    <property type="entry name" value="AA_TRNA_LIGASE_II"/>
    <property type="match status" value="1"/>
</dbReference>
<dbReference type="GO" id="GO:0005524">
    <property type="term" value="F:ATP binding"/>
    <property type="evidence" value="ECO:0007669"/>
    <property type="project" value="UniProtKB-UniRule"/>
</dbReference>
<dbReference type="FunFam" id="3.30.980.10:FF:000005">
    <property type="entry name" value="Threonyl-tRNA synthetase, mitochondrial"/>
    <property type="match status" value="1"/>
</dbReference>
<dbReference type="Proteomes" id="UP000253792">
    <property type="component" value="Unassembled WGS sequence"/>
</dbReference>
<evidence type="ECO:0000256" key="9">
    <source>
        <dbReference type="ARBA" id="ARBA00022884"/>
    </source>
</evidence>
<dbReference type="OrthoDB" id="9802304at2"/>
<evidence type="ECO:0000313" key="16">
    <source>
        <dbReference type="EMBL" id="RDB56035.1"/>
    </source>
</evidence>
<evidence type="ECO:0000256" key="7">
    <source>
        <dbReference type="ARBA" id="ARBA00022833"/>
    </source>
</evidence>
<keyword evidence="8 13" id="KW-0067">ATP-binding</keyword>
<keyword evidence="5 13" id="KW-0479">Metal-binding</keyword>
<gene>
    <name evidence="13" type="primary">thrS</name>
    <name evidence="16" type="ORF">C1880_03815</name>
</gene>
<accession>A0A369LD09</accession>
<evidence type="ECO:0000256" key="3">
    <source>
        <dbReference type="ARBA" id="ARBA00022555"/>
    </source>
</evidence>
<feature type="binding site" evidence="13">
    <location>
        <position position="380"/>
    </location>
    <ligand>
        <name>Zn(2+)</name>
        <dbReference type="ChEBI" id="CHEBI:29105"/>
        <note>catalytic</note>
    </ligand>
</feature>
<dbReference type="EC" id="6.1.1.3" evidence="13"/>
<dbReference type="Gene3D" id="3.30.930.10">
    <property type="entry name" value="Bira Bifunctional Protein, Domain 2"/>
    <property type="match status" value="1"/>
</dbReference>
<dbReference type="SUPFAM" id="SSF55186">
    <property type="entry name" value="ThrRS/AlaRS common domain"/>
    <property type="match status" value="1"/>
</dbReference>
<dbReference type="InterPro" id="IPR002320">
    <property type="entry name" value="Thr-tRNA-ligase_IIa"/>
</dbReference>
<keyword evidence="2 13" id="KW-0963">Cytoplasm</keyword>
<evidence type="ECO:0000256" key="10">
    <source>
        <dbReference type="ARBA" id="ARBA00022917"/>
    </source>
</evidence>
<dbReference type="Pfam" id="PF00587">
    <property type="entry name" value="tRNA-synt_2b"/>
    <property type="match status" value="1"/>
</dbReference>
<dbReference type="FunFam" id="3.10.20.30:FF:000005">
    <property type="entry name" value="Threonine--tRNA ligase"/>
    <property type="match status" value="1"/>
</dbReference>
<dbReference type="GO" id="GO:0004829">
    <property type="term" value="F:threonine-tRNA ligase activity"/>
    <property type="evidence" value="ECO:0007669"/>
    <property type="project" value="UniProtKB-UniRule"/>
</dbReference>
<feature type="binding site" evidence="13">
    <location>
        <position position="505"/>
    </location>
    <ligand>
        <name>Zn(2+)</name>
        <dbReference type="ChEBI" id="CHEBI:29105"/>
        <note>catalytic</note>
    </ligand>
</feature>
<dbReference type="Pfam" id="PF03129">
    <property type="entry name" value="HGTP_anticodon"/>
    <property type="match status" value="1"/>
</dbReference>
<evidence type="ECO:0000256" key="4">
    <source>
        <dbReference type="ARBA" id="ARBA00022598"/>
    </source>
</evidence>
<protein>
    <recommendedName>
        <fullName evidence="13">Threonine--tRNA ligase</fullName>
        <ecNumber evidence="13">6.1.1.3</ecNumber>
    </recommendedName>
    <alternativeName>
        <fullName evidence="13">Threonyl-tRNA synthetase</fullName>
        <shortName evidence="13">ThrRS</shortName>
    </alternativeName>
</protein>